<dbReference type="STRING" id="572478.Vdis_2399"/>
<dbReference type="Proteomes" id="UP000006681">
    <property type="component" value="Chromosome"/>
</dbReference>
<dbReference type="HOGENOM" id="CLU_3039271_0_0_2"/>
<name>E1QR76_VULDI</name>
<gene>
    <name evidence="1" type="ordered locus">Vdis_2399</name>
</gene>
<protein>
    <submittedName>
        <fullName evidence="1">Uncharacterized protein</fullName>
    </submittedName>
</protein>
<dbReference type="GeneID" id="55648316"/>
<keyword evidence="2" id="KW-1185">Reference proteome</keyword>
<accession>E1QR76</accession>
<dbReference type="RefSeq" id="WP_013337491.1">
    <property type="nucleotide sequence ID" value="NC_014537.1"/>
</dbReference>
<organism evidence="1 2">
    <name type="scientific">Vulcanisaeta distributa (strain DSM 14429 / JCM 11212 / NBRC 100878 / IC-017)</name>
    <dbReference type="NCBI Taxonomy" id="572478"/>
    <lineage>
        <taxon>Archaea</taxon>
        <taxon>Thermoproteota</taxon>
        <taxon>Thermoprotei</taxon>
        <taxon>Thermoproteales</taxon>
        <taxon>Thermoproteaceae</taxon>
        <taxon>Vulcanisaeta</taxon>
    </lineage>
</organism>
<dbReference type="KEGG" id="vdi:Vdis_2399"/>
<proteinExistence type="predicted"/>
<reference evidence="1 2" key="1">
    <citation type="journal article" date="2010" name="Stand. Genomic Sci.">
        <title>Complete genome sequence of Vulcanisaeta distributa type strain (IC-017).</title>
        <authorList>
            <person name="Mavromatis K."/>
            <person name="Sikorski J."/>
            <person name="Pabst E."/>
            <person name="Teshima H."/>
            <person name="Lapidus A."/>
            <person name="Lucas S."/>
            <person name="Nolan M."/>
            <person name="Glavina Del Rio T."/>
            <person name="Cheng J.F."/>
            <person name="Bruce D."/>
            <person name="Goodwin L."/>
            <person name="Pitluck S."/>
            <person name="Liolios K."/>
            <person name="Ivanova N."/>
            <person name="Mikhailova N."/>
            <person name="Pati A."/>
            <person name="Chen A."/>
            <person name="Palaniappan K."/>
            <person name="Land M."/>
            <person name="Hauser L."/>
            <person name="Chang Y.J."/>
            <person name="Jeffries C.D."/>
            <person name="Rohde M."/>
            <person name="Spring S."/>
            <person name="Goker M."/>
            <person name="Wirth R."/>
            <person name="Woyke T."/>
            <person name="Bristow J."/>
            <person name="Eisen J.A."/>
            <person name="Markowitz V."/>
            <person name="Hugenholtz P."/>
            <person name="Klenk H.P."/>
            <person name="Kyrpides N.C."/>
        </authorList>
    </citation>
    <scope>NUCLEOTIDE SEQUENCE [LARGE SCALE GENOMIC DNA]</scope>
    <source>
        <strain evidence="2">DSM 14429 / JCM 11212 / NBRC 100878 / IC-017</strain>
    </source>
</reference>
<evidence type="ECO:0000313" key="1">
    <source>
        <dbReference type="EMBL" id="ADN51766.1"/>
    </source>
</evidence>
<sequence>MSGAPGQFTGFNAELLRRNRFCMGVKRGREYVCSGEAGEDAVNKAVDFLVEAIN</sequence>
<dbReference type="AlphaFoldDB" id="E1QR76"/>
<dbReference type="EMBL" id="CP002100">
    <property type="protein sequence ID" value="ADN51766.1"/>
    <property type="molecule type" value="Genomic_DNA"/>
</dbReference>
<reference evidence="2" key="2">
    <citation type="journal article" date="2010" name="Stand. Genomic Sci.">
        <title>Complete genome sequence of Vulcanisaeta distributa type strain (IC-017T).</title>
        <authorList>
            <person name="Mavromatis K."/>
            <person name="Sikorski J."/>
            <person name="Pabst E."/>
            <person name="Teshima H."/>
            <person name="Lapidus A."/>
            <person name="Lucas S."/>
            <person name="Nolan M."/>
            <person name="Glavina Del Rio T."/>
            <person name="Cheng J."/>
            <person name="Bruce D."/>
            <person name="Goodwin L."/>
            <person name="Pitluck S."/>
            <person name="Liolios K."/>
            <person name="Ivanova N."/>
            <person name="Mikhailova N."/>
            <person name="Pati A."/>
            <person name="Chen A."/>
            <person name="Palaniappan K."/>
            <person name="Land M."/>
            <person name="Hauser L."/>
            <person name="Chang Y."/>
            <person name="Jeffries C."/>
            <person name="Rohde M."/>
            <person name="Spring S."/>
            <person name="Goker M."/>
            <person name="Wirth R."/>
            <person name="Woyke T."/>
            <person name="Bristow J."/>
            <person name="Eisen J."/>
            <person name="Markowitz V."/>
            <person name="Hugenholtz P."/>
            <person name="Klenk H."/>
            <person name="Kyrpides N."/>
        </authorList>
    </citation>
    <scope>NUCLEOTIDE SEQUENCE [LARGE SCALE GENOMIC DNA]</scope>
    <source>
        <strain evidence="2">DSM 14429 / JCM 11212 / NBRC 100878 / IC-017</strain>
    </source>
</reference>
<evidence type="ECO:0000313" key="2">
    <source>
        <dbReference type="Proteomes" id="UP000006681"/>
    </source>
</evidence>